<feature type="region of interest" description="Disordered" evidence="2">
    <location>
        <begin position="170"/>
        <end position="198"/>
    </location>
</feature>
<keyword evidence="3" id="KW-0472">Membrane</keyword>
<proteinExistence type="predicted"/>
<keyword evidence="1" id="KW-0175">Coiled coil</keyword>
<feature type="region of interest" description="Disordered" evidence="2">
    <location>
        <begin position="505"/>
        <end position="532"/>
    </location>
</feature>
<reference evidence="4" key="1">
    <citation type="submission" date="2021-01" db="EMBL/GenBank/DDBJ databases">
        <title>Phytophthora aleatoria, a newly-described species from Pinus radiata is distinct from Phytophthora cactorum isolates based on comparative genomics.</title>
        <authorList>
            <person name="Mcdougal R."/>
            <person name="Panda P."/>
            <person name="Williams N."/>
            <person name="Studholme D.J."/>
        </authorList>
    </citation>
    <scope>NUCLEOTIDE SEQUENCE</scope>
    <source>
        <strain evidence="4">NZFS 4037</strain>
    </source>
</reference>
<feature type="compositionally biased region" description="Polar residues" evidence="2">
    <location>
        <begin position="189"/>
        <end position="198"/>
    </location>
</feature>
<organism evidence="4 5">
    <name type="scientific">Phytophthora aleatoria</name>
    <dbReference type="NCBI Taxonomy" id="2496075"/>
    <lineage>
        <taxon>Eukaryota</taxon>
        <taxon>Sar</taxon>
        <taxon>Stramenopiles</taxon>
        <taxon>Oomycota</taxon>
        <taxon>Peronosporomycetes</taxon>
        <taxon>Peronosporales</taxon>
        <taxon>Peronosporaceae</taxon>
        <taxon>Phytophthora</taxon>
    </lineage>
</organism>
<evidence type="ECO:0000313" key="4">
    <source>
        <dbReference type="EMBL" id="KAG6973872.1"/>
    </source>
</evidence>
<sequence>MNCASPNQWALTSPTTSSSSRSSRLRLVSDEVAHEEQETDDQEMLDHVRQLIVDLLVDDDRRSSVGLEQTGGGKHRSNNPEAEDEGSARERLLEDKLARVLMDLAGEQDNLRLAANAGNALLEELRTAREEIDTLHDELEAVQLDRDRCVRDAQRLRDQNAALETALQRYDPLGDSTSHMQLQRRPSLPSRSGSFSRTDSCERCASREVEVTQLEQRADELRRRCLELELAREREQQRQRELTEQIEQLHQRNKEQQVETTRAQQDLESVAMQLDQQSQEVERVQAVRDSLRRTTRRLEVENEELRERLEAREELVTKLENSKARAATQLQVAENRTASAQAEAKRVTEALEQLQKQLEHRGRGSSTGPMETQEKQTEDMEQLLEDASREVTALRLENRILRRQSSTETGSDATRTRARRRKTMCTGSSAMTAADVLALGTRSSSNKSDSGSEIEFITTPRSQLPPLEIEDIKSAQTEAGDDKKRRKMPLELNWVDKAATCSVATAAPPPLEEKPRTLPVPSVSEKKKLEDDQLRPTALSRLSHVNDHCVISGAIEVNSPDVIDGKRISRLPIDELRREAAESPPKSPLYLGLSFIACATAATAAGLLVRR</sequence>
<feature type="compositionally biased region" description="Polar residues" evidence="2">
    <location>
        <begin position="1"/>
        <end position="10"/>
    </location>
</feature>
<evidence type="ECO:0000256" key="2">
    <source>
        <dbReference type="SAM" id="MobiDB-lite"/>
    </source>
</evidence>
<keyword evidence="5" id="KW-1185">Reference proteome</keyword>
<evidence type="ECO:0000256" key="1">
    <source>
        <dbReference type="SAM" id="Coils"/>
    </source>
</evidence>
<feature type="compositionally biased region" description="Polar residues" evidence="2">
    <location>
        <begin position="441"/>
        <end position="451"/>
    </location>
</feature>
<feature type="region of interest" description="Disordered" evidence="2">
    <location>
        <begin position="357"/>
        <end position="376"/>
    </location>
</feature>
<evidence type="ECO:0000313" key="5">
    <source>
        <dbReference type="Proteomes" id="UP000709295"/>
    </source>
</evidence>
<feature type="region of interest" description="Disordered" evidence="2">
    <location>
        <begin position="63"/>
        <end position="88"/>
    </location>
</feature>
<gene>
    <name evidence="4" type="ORF">JG688_00003344</name>
</gene>
<feature type="region of interest" description="Disordered" evidence="2">
    <location>
        <begin position="441"/>
        <end position="469"/>
    </location>
</feature>
<feature type="compositionally biased region" description="Polar residues" evidence="2">
    <location>
        <begin position="403"/>
        <end position="412"/>
    </location>
</feature>
<protein>
    <submittedName>
        <fullName evidence="4">Uncharacterized protein</fullName>
    </submittedName>
</protein>
<dbReference type="Proteomes" id="UP000709295">
    <property type="component" value="Unassembled WGS sequence"/>
</dbReference>
<name>A0A8J5J1Z6_9STRA</name>
<feature type="region of interest" description="Disordered" evidence="2">
    <location>
        <begin position="402"/>
        <end position="426"/>
    </location>
</feature>
<feature type="coiled-coil region" evidence="1">
    <location>
        <begin position="118"/>
        <end position="166"/>
    </location>
</feature>
<feature type="region of interest" description="Disordered" evidence="2">
    <location>
        <begin position="1"/>
        <end position="24"/>
    </location>
</feature>
<dbReference type="EMBL" id="JAENGY010000102">
    <property type="protein sequence ID" value="KAG6973872.1"/>
    <property type="molecule type" value="Genomic_DNA"/>
</dbReference>
<evidence type="ECO:0000256" key="3">
    <source>
        <dbReference type="SAM" id="Phobius"/>
    </source>
</evidence>
<feature type="transmembrane region" description="Helical" evidence="3">
    <location>
        <begin position="589"/>
        <end position="609"/>
    </location>
</feature>
<feature type="compositionally biased region" description="Low complexity" evidence="2">
    <location>
        <begin position="11"/>
        <end position="24"/>
    </location>
</feature>
<keyword evidence="3" id="KW-1133">Transmembrane helix</keyword>
<keyword evidence="3" id="KW-0812">Transmembrane</keyword>
<accession>A0A8J5J1Z6</accession>
<comment type="caution">
    <text evidence="4">The sequence shown here is derived from an EMBL/GenBank/DDBJ whole genome shotgun (WGS) entry which is preliminary data.</text>
</comment>
<dbReference type="AlphaFoldDB" id="A0A8J5J1Z6"/>